<name>A0A4Q1UFL0_RHILE</name>
<evidence type="ECO:0000256" key="1">
    <source>
        <dbReference type="SAM" id="SignalP"/>
    </source>
</evidence>
<keyword evidence="1" id="KW-0732">Signal</keyword>
<sequence length="573" mass="62857">MTRLLNAFARQKIVASVLGLSMATAPAAAQQCNPTIDPDRSIVLHDPATLKEPFALKGVIAQLLRDLPVPATGPDAEAALIASLVATFAKSEEVNPIANLMMDVDARPGENKLVASRLLDPNDVFGLVPVGVFNRFDLASANFSHCGEYRIVYSFKAAISNPQVGSIPDRFFLIFETKIPNPQQMGAAGCLGLADYWRDLSDIGDDAQRVEAVRKFFFDGIPGYPPAIKADHLSALGQLRGNLFVEDKWQLREWKLLPTAPAQFVMATVKSNPLAELYADDGKEVAEVDALRALFHSQFASANGILAELLEPELGFLPNAMKNDPRLNPKDKAFDQLLYEKTIVNRVGSRLTDDRFNEFQSDSQGNLDIPAGNLGPKFETEITTALTNLRAGFPDGADVTVDQVIARAGAISCGGCHQHTNNKPIGSVNGTTFNWPTTQNNNGFVHVTEVGKLSQTLTDRMIPFRRDTLAEFICEPPINQIVALAEQQDRFEAAMTEYNQTVTDYQLARMGAIVARQLNTPTQSGRQLTDVDLVRIESEVSARFEKSLRQSIEAVTEAERRLPGAFVQNRRPH</sequence>
<comment type="caution">
    <text evidence="2">The sequence shown here is derived from an EMBL/GenBank/DDBJ whole genome shotgun (WGS) entry which is preliminary data.</text>
</comment>
<dbReference type="RefSeq" id="WP_129417214.1">
    <property type="nucleotide sequence ID" value="NZ_MZMU01000002.1"/>
</dbReference>
<evidence type="ECO:0000313" key="3">
    <source>
        <dbReference type="Proteomes" id="UP000290767"/>
    </source>
</evidence>
<dbReference type="EMBL" id="MZMU01000002">
    <property type="protein sequence ID" value="RXT29845.1"/>
    <property type="molecule type" value="Genomic_DNA"/>
</dbReference>
<protein>
    <recommendedName>
        <fullName evidence="4">Cytochrome c domain-containing protein</fullName>
    </recommendedName>
</protein>
<reference evidence="2 3" key="1">
    <citation type="submission" date="2017-03" db="EMBL/GenBank/DDBJ databases">
        <authorList>
            <person name="Safronova V.I."/>
            <person name="Sazanova A.L."/>
            <person name="Chirak E.R."/>
        </authorList>
    </citation>
    <scope>NUCLEOTIDE SEQUENCE [LARGE SCALE GENOMIC DNA]</scope>
    <source>
        <strain evidence="2 3">Tri-43</strain>
    </source>
</reference>
<evidence type="ECO:0000313" key="2">
    <source>
        <dbReference type="EMBL" id="RXT29845.1"/>
    </source>
</evidence>
<organism evidence="2 3">
    <name type="scientific">Rhizobium leguminosarum</name>
    <dbReference type="NCBI Taxonomy" id="384"/>
    <lineage>
        <taxon>Bacteria</taxon>
        <taxon>Pseudomonadati</taxon>
        <taxon>Pseudomonadota</taxon>
        <taxon>Alphaproteobacteria</taxon>
        <taxon>Hyphomicrobiales</taxon>
        <taxon>Rhizobiaceae</taxon>
        <taxon>Rhizobium/Agrobacterium group</taxon>
        <taxon>Rhizobium</taxon>
    </lineage>
</organism>
<gene>
    <name evidence="2" type="ORF">B5P46_01915</name>
</gene>
<evidence type="ECO:0008006" key="4">
    <source>
        <dbReference type="Google" id="ProtNLM"/>
    </source>
</evidence>
<dbReference type="Proteomes" id="UP000290767">
    <property type="component" value="Unassembled WGS sequence"/>
</dbReference>
<feature type="signal peptide" evidence="1">
    <location>
        <begin position="1"/>
        <end position="29"/>
    </location>
</feature>
<feature type="chain" id="PRO_5020690247" description="Cytochrome c domain-containing protein" evidence="1">
    <location>
        <begin position="30"/>
        <end position="573"/>
    </location>
</feature>
<proteinExistence type="predicted"/>
<dbReference type="AlphaFoldDB" id="A0A4Q1UFL0"/>
<accession>A0A4Q1UFL0</accession>